<evidence type="ECO:0000256" key="4">
    <source>
        <dbReference type="ARBA" id="ARBA00022781"/>
    </source>
</evidence>
<keyword evidence="7" id="KW-0066">ATP synthesis</keyword>
<comment type="caution">
    <text evidence="8">The sequence shown here is derived from an EMBL/GenBank/DDBJ whole genome shotgun (WGS) entry which is preliminary data.</text>
</comment>
<evidence type="ECO:0000313" key="9">
    <source>
        <dbReference type="Proteomes" id="UP000631114"/>
    </source>
</evidence>
<evidence type="ECO:0008006" key="10">
    <source>
        <dbReference type="Google" id="ProtNLM"/>
    </source>
</evidence>
<evidence type="ECO:0000256" key="6">
    <source>
        <dbReference type="ARBA" id="ARBA00023136"/>
    </source>
</evidence>
<dbReference type="EMBL" id="JADFTS010000003">
    <property type="protein sequence ID" value="KAF9616433.1"/>
    <property type="molecule type" value="Genomic_DNA"/>
</dbReference>
<evidence type="ECO:0000256" key="1">
    <source>
        <dbReference type="ARBA" id="ARBA00004370"/>
    </source>
</evidence>
<evidence type="ECO:0000256" key="5">
    <source>
        <dbReference type="ARBA" id="ARBA00023065"/>
    </source>
</evidence>
<reference evidence="8 9" key="1">
    <citation type="submission" date="2020-10" db="EMBL/GenBank/DDBJ databases">
        <title>The Coptis chinensis genome and diversification of protoberbering-type alkaloids.</title>
        <authorList>
            <person name="Wang B."/>
            <person name="Shu S."/>
            <person name="Song C."/>
            <person name="Liu Y."/>
        </authorList>
    </citation>
    <scope>NUCLEOTIDE SEQUENCE [LARGE SCALE GENOMIC DNA]</scope>
    <source>
        <strain evidence="8">HL-2020</strain>
        <tissue evidence="8">Leaf</tissue>
    </source>
</reference>
<dbReference type="InterPro" id="IPR000711">
    <property type="entry name" value="ATPase_OSCP/dsu"/>
</dbReference>
<dbReference type="GO" id="GO:0016020">
    <property type="term" value="C:membrane"/>
    <property type="evidence" value="ECO:0007669"/>
    <property type="project" value="UniProtKB-SubCell"/>
</dbReference>
<dbReference type="Pfam" id="PF00213">
    <property type="entry name" value="OSCP"/>
    <property type="match status" value="1"/>
</dbReference>
<comment type="similarity">
    <text evidence="2">Belongs to the ATPase delta chain family.</text>
</comment>
<comment type="subcellular location">
    <subcellularLocation>
        <location evidence="1">Membrane</location>
    </subcellularLocation>
</comment>
<dbReference type="GO" id="GO:0046933">
    <property type="term" value="F:proton-transporting ATP synthase activity, rotational mechanism"/>
    <property type="evidence" value="ECO:0007669"/>
    <property type="project" value="InterPro"/>
</dbReference>
<dbReference type="InterPro" id="IPR026015">
    <property type="entry name" value="ATP_synth_OSCP/delta_N_sf"/>
</dbReference>
<keyword evidence="6" id="KW-0472">Membrane</keyword>
<dbReference type="Gene3D" id="1.10.520.20">
    <property type="entry name" value="N-terminal domain of the delta subunit of the F1F0-ATP synthase"/>
    <property type="match status" value="1"/>
</dbReference>
<dbReference type="PANTHER" id="PTHR11910">
    <property type="entry name" value="ATP SYNTHASE DELTA CHAIN"/>
    <property type="match status" value="1"/>
</dbReference>
<accession>A0A835M1Q8</accession>
<evidence type="ECO:0000256" key="7">
    <source>
        <dbReference type="ARBA" id="ARBA00023310"/>
    </source>
</evidence>
<gene>
    <name evidence="8" type="ORF">IFM89_029687</name>
</gene>
<dbReference type="NCBIfam" id="TIGR01145">
    <property type="entry name" value="ATP_synt_delta"/>
    <property type="match status" value="1"/>
</dbReference>
<keyword evidence="9" id="KW-1185">Reference proteome</keyword>
<protein>
    <recommendedName>
        <fullName evidence="10">ATP synthase delta chain, chloroplastic</fullName>
    </recommendedName>
</protein>
<evidence type="ECO:0000313" key="8">
    <source>
        <dbReference type="EMBL" id="KAF9616433.1"/>
    </source>
</evidence>
<dbReference type="Proteomes" id="UP000631114">
    <property type="component" value="Unassembled WGS sequence"/>
</dbReference>
<proteinExistence type="inferred from homology"/>
<evidence type="ECO:0000256" key="3">
    <source>
        <dbReference type="ARBA" id="ARBA00022448"/>
    </source>
</evidence>
<evidence type="ECO:0000256" key="2">
    <source>
        <dbReference type="ARBA" id="ARBA00007046"/>
    </source>
</evidence>
<dbReference type="SUPFAM" id="SSF47928">
    <property type="entry name" value="N-terminal domain of the delta subunit of the F1F0-ATP synthase"/>
    <property type="match status" value="1"/>
</dbReference>
<dbReference type="AlphaFoldDB" id="A0A835M1Q8"/>
<keyword evidence="4" id="KW-0375">Hydrogen ion transport</keyword>
<sequence>MDTLSTSVSSLNIHSSTPREFNLFKPPNPNHVLPPHSHLYNNKSNTFFNRPTSFFPNKAPVFTSPFNYTTPISSLKAALPIVNRKASSGYAAALLDIARCDNTLDIVDKDVRRLSRLLHNADIRAIMVNPLINANVKRRVVKELVERGKFQRHLVVVLKMLVGKNKVEMVTEVLEDFQRIYDELNGTRVVLVSSAKNMEEDKLFGIAKKVQRMSGAMKVKAHEDEGNRENVFPARPLNWLRN</sequence>
<name>A0A835M1Q8_9MAGN</name>
<dbReference type="OrthoDB" id="1262810at2759"/>
<keyword evidence="5" id="KW-0406">Ion transport</keyword>
<keyword evidence="3" id="KW-0813">Transport</keyword>
<organism evidence="8 9">
    <name type="scientific">Coptis chinensis</name>
    <dbReference type="NCBI Taxonomy" id="261450"/>
    <lineage>
        <taxon>Eukaryota</taxon>
        <taxon>Viridiplantae</taxon>
        <taxon>Streptophyta</taxon>
        <taxon>Embryophyta</taxon>
        <taxon>Tracheophyta</taxon>
        <taxon>Spermatophyta</taxon>
        <taxon>Magnoliopsida</taxon>
        <taxon>Ranunculales</taxon>
        <taxon>Ranunculaceae</taxon>
        <taxon>Coptidoideae</taxon>
        <taxon>Coptis</taxon>
    </lineage>
</organism>